<sequence length="136" mass="15400">MVKDEISKKIVKEYGGNEKRIRRNINKYIKDGRVLHYILRGGRSLDPALLILFPSFGSDLPSLSVTQFGLELEELEEKALNELTLVEAGWFGEVLQARPELLEPVPKAALDLISNTLTHDLDLQGRDLDSFRSRPL</sequence>
<reference evidence="1 2" key="1">
    <citation type="journal article" date="2013" name="PLoS Genet.">
        <title>Comparative genome structure, secondary metabolite, and effector coding capacity across Cochliobolus pathogens.</title>
        <authorList>
            <person name="Condon B.J."/>
            <person name="Leng Y."/>
            <person name="Wu D."/>
            <person name="Bushley K.E."/>
            <person name="Ohm R.A."/>
            <person name="Otillar R."/>
            <person name="Martin J."/>
            <person name="Schackwitz W."/>
            <person name="Grimwood J."/>
            <person name="MohdZainudin N."/>
            <person name="Xue C."/>
            <person name="Wang R."/>
            <person name="Manning V.A."/>
            <person name="Dhillon B."/>
            <person name="Tu Z.J."/>
            <person name="Steffenson B.J."/>
            <person name="Salamov A."/>
            <person name="Sun H."/>
            <person name="Lowry S."/>
            <person name="LaButti K."/>
            <person name="Han J."/>
            <person name="Copeland A."/>
            <person name="Lindquist E."/>
            <person name="Barry K."/>
            <person name="Schmutz J."/>
            <person name="Baker S.E."/>
            <person name="Ciuffetti L.M."/>
            <person name="Grigoriev I.V."/>
            <person name="Zhong S."/>
            <person name="Turgeon B.G."/>
        </authorList>
    </citation>
    <scope>NUCLEOTIDE SEQUENCE [LARGE SCALE GENOMIC DNA]</scope>
    <source>
        <strain evidence="1 2">FI3</strain>
    </source>
</reference>
<protein>
    <submittedName>
        <fullName evidence="1">Uncharacterized protein</fullName>
    </submittedName>
</protein>
<organism evidence="1 2">
    <name type="scientific">Bipolaris victoriae (strain FI3)</name>
    <name type="common">Victoria blight of oats agent</name>
    <name type="synonym">Cochliobolus victoriae</name>
    <dbReference type="NCBI Taxonomy" id="930091"/>
    <lineage>
        <taxon>Eukaryota</taxon>
        <taxon>Fungi</taxon>
        <taxon>Dikarya</taxon>
        <taxon>Ascomycota</taxon>
        <taxon>Pezizomycotina</taxon>
        <taxon>Dothideomycetes</taxon>
        <taxon>Pleosporomycetidae</taxon>
        <taxon>Pleosporales</taxon>
        <taxon>Pleosporineae</taxon>
        <taxon>Pleosporaceae</taxon>
        <taxon>Bipolaris</taxon>
    </lineage>
</organism>
<dbReference type="EMBL" id="KI968783">
    <property type="protein sequence ID" value="EUN23613.1"/>
    <property type="molecule type" value="Genomic_DNA"/>
</dbReference>
<evidence type="ECO:0000313" key="1">
    <source>
        <dbReference type="EMBL" id="EUN23613.1"/>
    </source>
</evidence>
<dbReference type="GeneID" id="26252254"/>
<dbReference type="HOGENOM" id="CLU_1875080_0_0_1"/>
<accession>W7E015</accession>
<keyword evidence="2" id="KW-1185">Reference proteome</keyword>
<dbReference type="AlphaFoldDB" id="W7E015"/>
<proteinExistence type="predicted"/>
<dbReference type="RefSeq" id="XP_014553168.1">
    <property type="nucleotide sequence ID" value="XM_014697682.1"/>
</dbReference>
<evidence type="ECO:0000313" key="2">
    <source>
        <dbReference type="Proteomes" id="UP000054337"/>
    </source>
</evidence>
<name>W7E015_BIPV3</name>
<dbReference type="Proteomes" id="UP000054337">
    <property type="component" value="Unassembled WGS sequence"/>
</dbReference>
<gene>
    <name evidence="1" type="ORF">COCVIDRAFT_18877</name>
</gene>